<evidence type="ECO:0000313" key="5">
    <source>
        <dbReference type="EMBL" id="SNS26140.1"/>
    </source>
</evidence>
<dbReference type="PANTHER" id="PTHR44688">
    <property type="entry name" value="DNA-BINDING TRANSCRIPTIONAL ACTIVATOR DEVR_DOSR"/>
    <property type="match status" value="1"/>
</dbReference>
<dbReference type="Proteomes" id="UP000198386">
    <property type="component" value="Unassembled WGS sequence"/>
</dbReference>
<dbReference type="EMBL" id="FZOH01000003">
    <property type="protein sequence ID" value="SNS26140.1"/>
    <property type="molecule type" value="Genomic_DNA"/>
</dbReference>
<gene>
    <name evidence="5" type="ORF">SAMN04488107_1942</name>
</gene>
<evidence type="ECO:0000256" key="1">
    <source>
        <dbReference type="ARBA" id="ARBA00023015"/>
    </source>
</evidence>
<feature type="domain" description="HTH luxR-type" evidence="4">
    <location>
        <begin position="172"/>
        <end position="229"/>
    </location>
</feature>
<dbReference type="GO" id="GO:0003677">
    <property type="term" value="F:DNA binding"/>
    <property type="evidence" value="ECO:0007669"/>
    <property type="project" value="UniProtKB-KW"/>
</dbReference>
<evidence type="ECO:0000313" key="6">
    <source>
        <dbReference type="Proteomes" id="UP000198386"/>
    </source>
</evidence>
<keyword evidence="2 5" id="KW-0238">DNA-binding</keyword>
<dbReference type="GO" id="GO:0006355">
    <property type="term" value="P:regulation of DNA-templated transcription"/>
    <property type="evidence" value="ECO:0007669"/>
    <property type="project" value="InterPro"/>
</dbReference>
<sequence length="258" mass="27231">MREVRRYEELLEPAGVHDELRVRLAVDGDQWGTVVLYRTEERPFTPDDVAVAAAVAPAVARAIRTALLRAVCDDPRVEVPPGALLLDGDGAVLVSSAAAEELLGMLPARQVATVLTTLATAAGARGTTSVTVTGPAAVLAFHASPAKGADGAVAAVVERPRPVELSPLLMRALGFTAREREVAEALLHGATRTQLARRLRTTEHTVGDHLQNLHRKAGVAGRAELAALRHGRHHEPPRAAGVPPGPYGYFVGLEAAPR</sequence>
<evidence type="ECO:0000259" key="4">
    <source>
        <dbReference type="SMART" id="SM00421"/>
    </source>
</evidence>
<dbReference type="InterPro" id="IPR000792">
    <property type="entry name" value="Tscrpt_reg_LuxR_C"/>
</dbReference>
<keyword evidence="1" id="KW-0805">Transcription regulation</keyword>
<accession>A0A239D1D0</accession>
<dbReference type="SMART" id="SM00421">
    <property type="entry name" value="HTH_LUXR"/>
    <property type="match status" value="1"/>
</dbReference>
<reference evidence="6" key="1">
    <citation type="submission" date="2017-06" db="EMBL/GenBank/DDBJ databases">
        <authorList>
            <person name="Varghese N."/>
            <person name="Submissions S."/>
        </authorList>
    </citation>
    <scope>NUCLEOTIDE SEQUENCE [LARGE SCALE GENOMIC DNA]</scope>
    <source>
        <strain evidence="6">DSM 45423</strain>
    </source>
</reference>
<dbReference type="PANTHER" id="PTHR44688:SF16">
    <property type="entry name" value="DNA-BINDING TRANSCRIPTIONAL ACTIVATOR DEVR_DOSR"/>
    <property type="match status" value="1"/>
</dbReference>
<dbReference type="Pfam" id="PF00196">
    <property type="entry name" value="GerE"/>
    <property type="match status" value="1"/>
</dbReference>
<dbReference type="InterPro" id="IPR029016">
    <property type="entry name" value="GAF-like_dom_sf"/>
</dbReference>
<keyword evidence="3" id="KW-0804">Transcription</keyword>
<dbReference type="SUPFAM" id="SSF55781">
    <property type="entry name" value="GAF domain-like"/>
    <property type="match status" value="1"/>
</dbReference>
<organism evidence="5 6">
    <name type="scientific">Geodermatophilus saharensis</name>
    <dbReference type="NCBI Taxonomy" id="1137994"/>
    <lineage>
        <taxon>Bacteria</taxon>
        <taxon>Bacillati</taxon>
        <taxon>Actinomycetota</taxon>
        <taxon>Actinomycetes</taxon>
        <taxon>Geodermatophilales</taxon>
        <taxon>Geodermatophilaceae</taxon>
        <taxon>Geodermatophilus</taxon>
    </lineage>
</organism>
<dbReference type="RefSeq" id="WP_176449917.1">
    <property type="nucleotide sequence ID" value="NZ_FZOH01000003.1"/>
</dbReference>
<dbReference type="SUPFAM" id="SSF46894">
    <property type="entry name" value="C-terminal effector domain of the bipartite response regulators"/>
    <property type="match status" value="1"/>
</dbReference>
<dbReference type="Gene3D" id="3.30.450.40">
    <property type="match status" value="1"/>
</dbReference>
<dbReference type="AlphaFoldDB" id="A0A239D1D0"/>
<protein>
    <submittedName>
        <fullName evidence="5">DNA-binding transcriptional regulator, CsgD family</fullName>
    </submittedName>
</protein>
<proteinExistence type="predicted"/>
<evidence type="ECO:0000256" key="3">
    <source>
        <dbReference type="ARBA" id="ARBA00023163"/>
    </source>
</evidence>
<dbReference type="InterPro" id="IPR003018">
    <property type="entry name" value="GAF"/>
</dbReference>
<dbReference type="InterPro" id="IPR016032">
    <property type="entry name" value="Sig_transdc_resp-reg_C-effctor"/>
</dbReference>
<keyword evidence="6" id="KW-1185">Reference proteome</keyword>
<evidence type="ECO:0000256" key="2">
    <source>
        <dbReference type="ARBA" id="ARBA00023125"/>
    </source>
</evidence>
<dbReference type="PRINTS" id="PR00038">
    <property type="entry name" value="HTHLUXR"/>
</dbReference>
<dbReference type="Pfam" id="PF01590">
    <property type="entry name" value="GAF"/>
    <property type="match status" value="1"/>
</dbReference>
<dbReference type="Gene3D" id="1.10.10.10">
    <property type="entry name" value="Winged helix-like DNA-binding domain superfamily/Winged helix DNA-binding domain"/>
    <property type="match status" value="1"/>
</dbReference>
<name>A0A239D1D0_9ACTN</name>
<dbReference type="InterPro" id="IPR036388">
    <property type="entry name" value="WH-like_DNA-bd_sf"/>
</dbReference>